<accession>A0ABD3EV95</accession>
<dbReference type="Gene3D" id="3.40.50.720">
    <property type="entry name" value="NAD(P)-binding Rossmann-like Domain"/>
    <property type="match status" value="1"/>
</dbReference>
<dbReference type="InterPro" id="IPR041550">
    <property type="entry name" value="FASI_helical"/>
</dbReference>
<proteinExistence type="predicted"/>
<dbReference type="EMBL" id="JBIMZQ010000071">
    <property type="protein sequence ID" value="KAL3656950.1"/>
    <property type="molecule type" value="Genomic_DNA"/>
</dbReference>
<evidence type="ECO:0000259" key="1">
    <source>
        <dbReference type="Pfam" id="PF18314"/>
    </source>
</evidence>
<dbReference type="InterPro" id="IPR016039">
    <property type="entry name" value="Thiolase-like"/>
</dbReference>
<dbReference type="Proteomes" id="UP001632037">
    <property type="component" value="Unassembled WGS sequence"/>
</dbReference>
<organism evidence="2 3">
    <name type="scientific">Phytophthora oleae</name>
    <dbReference type="NCBI Taxonomy" id="2107226"/>
    <lineage>
        <taxon>Eukaryota</taxon>
        <taxon>Sar</taxon>
        <taxon>Stramenopiles</taxon>
        <taxon>Oomycota</taxon>
        <taxon>Peronosporomycetes</taxon>
        <taxon>Peronosporales</taxon>
        <taxon>Peronosporaceae</taxon>
        <taxon>Phytophthora</taxon>
    </lineage>
</organism>
<sequence length="569" mass="62394">MKEGLERLKLSLCNRATPELLRWVQVFTAEGESEVKMLVEQVKEALKTDPVHIPSFTPTQPQLSIRENGELAYAEVPREGVADPIQYVDEVARVLDDSNAVHLRESKKIVLPHMHIRKPSDVDRTLRLYDDESTRVLLSCMHEVAATGISFANKVALLTGCGNNSIGAEIVKALLQGGATVFVTTSSFSMKTTGLFREIYERFGSRGSRLIVLPFNQASKVDVQELVAHINNVHKLDLDFVIPFAALSEVGRLSDLGSQSELAYRMMLTNVVRLLGEVVTAKKTRGVTTRPALVILPLSPNHGSFGGDGLYAESKLGLESLMDKWHSEGWSQQLSIVGAVIGWTRGTGLMSGNNVLASGMEKRGLRTFSTAEMGFNLSALMHPSMADRAADSPVFADLSGGMAQVNNLKDKIDAIRADVMEKAKVQAAIHSARENDKKPLKNGPGLSQTKVSPRANMSGYYCGSFPSMSGVAKFYACPKQALLRGMVDLRQVVVVTGFGEVGPWGNARTRWEMESYGEFSLEGCVELAWLTGRILFDKGNWVDAKTKEVVPDHQVKARYEEDILEHSGI</sequence>
<feature type="domain" description="Fatty acid synthase type I helical" evidence="1">
    <location>
        <begin position="6"/>
        <end position="93"/>
    </location>
</feature>
<dbReference type="CDD" id="cd08950">
    <property type="entry name" value="KR_fFAS_SDR_c_like"/>
    <property type="match status" value="1"/>
</dbReference>
<keyword evidence="3" id="KW-1185">Reference proteome</keyword>
<comment type="caution">
    <text evidence="2">The sequence shown here is derived from an EMBL/GenBank/DDBJ whole genome shotgun (WGS) entry which is preliminary data.</text>
</comment>
<dbReference type="InterPro" id="IPR036291">
    <property type="entry name" value="NAD(P)-bd_dom_sf"/>
</dbReference>
<evidence type="ECO:0000313" key="2">
    <source>
        <dbReference type="EMBL" id="KAL3656950.1"/>
    </source>
</evidence>
<dbReference type="SUPFAM" id="SSF51735">
    <property type="entry name" value="NAD(P)-binding Rossmann-fold domains"/>
    <property type="match status" value="1"/>
</dbReference>
<gene>
    <name evidence="2" type="ORF">V7S43_018155</name>
</gene>
<reference evidence="2 3" key="1">
    <citation type="submission" date="2024-09" db="EMBL/GenBank/DDBJ databases">
        <title>Genome sequencing and assembly of Phytophthora oleae, isolate VK10A, causative agent of rot of olive drupes.</title>
        <authorList>
            <person name="Conti Taguali S."/>
            <person name="Riolo M."/>
            <person name="La Spada F."/>
            <person name="Cacciola S.O."/>
            <person name="Dionisio G."/>
        </authorList>
    </citation>
    <scope>NUCLEOTIDE SEQUENCE [LARGE SCALE GENOMIC DNA]</scope>
    <source>
        <strain evidence="2 3">VK10A</strain>
    </source>
</reference>
<dbReference type="Pfam" id="PF00106">
    <property type="entry name" value="adh_short"/>
    <property type="match status" value="1"/>
</dbReference>
<dbReference type="Gene3D" id="3.40.47.10">
    <property type="match status" value="1"/>
</dbReference>
<name>A0ABD3EV95_9STRA</name>
<dbReference type="Pfam" id="PF18314">
    <property type="entry name" value="FAS_I_H"/>
    <property type="match status" value="1"/>
</dbReference>
<dbReference type="AlphaFoldDB" id="A0ABD3EV95"/>
<evidence type="ECO:0000313" key="3">
    <source>
        <dbReference type="Proteomes" id="UP001632037"/>
    </source>
</evidence>
<dbReference type="InterPro" id="IPR002347">
    <property type="entry name" value="SDR_fam"/>
</dbReference>
<protein>
    <recommendedName>
        <fullName evidence="1">Fatty acid synthase type I helical domain-containing protein</fullName>
    </recommendedName>
</protein>